<evidence type="ECO:0000256" key="1">
    <source>
        <dbReference type="ARBA" id="ARBA00004123"/>
    </source>
</evidence>
<evidence type="ECO:0000313" key="7">
    <source>
        <dbReference type="Proteomes" id="UP000037751"/>
    </source>
</evidence>
<dbReference type="GO" id="GO:0006281">
    <property type="term" value="P:DNA repair"/>
    <property type="evidence" value="ECO:0007669"/>
    <property type="project" value="UniProtKB-KW"/>
</dbReference>
<dbReference type="EMBL" id="LGAV01000001">
    <property type="protein sequence ID" value="KOS16146.1"/>
    <property type="molecule type" value="Genomic_DNA"/>
</dbReference>
<name>A0A0M8MNN1_9BASI</name>
<sequence>MAANGHSGKVLHARLSDISMLASTLRAVHFSSFARITLSASGIEVVTEANHIVQAHAYLYASIFDRYSFHAPENWLSLEQQRNEELDPDESLTPCVAFEINLKVLVSCFAVFESRVSAPSSRPSARFSAEPMNYIDIVYEKVGEPLCLHMQNGRLETSFRLRTLDSPLTSELTFNPDQTTAQVIMKSAQLAPAFQELSSSGESQLQLAFTPASHALSASFQLTTEGHYGSTEIEFPYDQVITEKFVCLEPIRHGYPIECVGYMVPALRHSLKTSLRTDTHGMLSVQFMITGARTASRPHSVSESGNAFVDFLCCPLDSRL</sequence>
<comment type="subcellular location">
    <subcellularLocation>
        <location evidence="1">Nucleus</location>
    </subcellularLocation>
</comment>
<keyword evidence="7" id="KW-1185">Reference proteome</keyword>
<dbReference type="GeneID" id="28729576"/>
<comment type="caution">
    <text evidence="6">The sequence shown here is derived from an EMBL/GenBank/DDBJ whole genome shotgun (WGS) entry which is preliminary data.</text>
</comment>
<evidence type="ECO:0000256" key="4">
    <source>
        <dbReference type="ARBA" id="ARBA00023204"/>
    </source>
</evidence>
<dbReference type="PRINTS" id="PR01245">
    <property type="entry name" value="RAD1REC1"/>
</dbReference>
<evidence type="ECO:0000256" key="3">
    <source>
        <dbReference type="ARBA" id="ARBA00022763"/>
    </source>
</evidence>
<organism evidence="6 7">
    <name type="scientific">Malassezia pachydermatis</name>
    <dbReference type="NCBI Taxonomy" id="77020"/>
    <lineage>
        <taxon>Eukaryota</taxon>
        <taxon>Fungi</taxon>
        <taxon>Dikarya</taxon>
        <taxon>Basidiomycota</taxon>
        <taxon>Ustilaginomycotina</taxon>
        <taxon>Malasseziomycetes</taxon>
        <taxon>Malasseziales</taxon>
        <taxon>Malasseziaceae</taxon>
        <taxon>Malassezia</taxon>
    </lineage>
</organism>
<evidence type="ECO:0000256" key="2">
    <source>
        <dbReference type="ARBA" id="ARBA00010991"/>
    </source>
</evidence>
<dbReference type="RefSeq" id="XP_017993778.1">
    <property type="nucleotide sequence ID" value="XM_018137700.1"/>
</dbReference>
<dbReference type="AlphaFoldDB" id="A0A0M8MNN1"/>
<comment type="similarity">
    <text evidence="2">Belongs to the rad1 family.</text>
</comment>
<dbReference type="GO" id="GO:0030896">
    <property type="term" value="C:checkpoint clamp complex"/>
    <property type="evidence" value="ECO:0007669"/>
    <property type="project" value="TreeGrafter"/>
</dbReference>
<dbReference type="VEuPathDB" id="FungiDB:Malapachy_3223"/>
<evidence type="ECO:0000313" key="6">
    <source>
        <dbReference type="EMBL" id="KOS16146.1"/>
    </source>
</evidence>
<keyword evidence="5" id="KW-0539">Nucleus</keyword>
<dbReference type="GO" id="GO:0000077">
    <property type="term" value="P:DNA damage checkpoint signaling"/>
    <property type="evidence" value="ECO:0007669"/>
    <property type="project" value="InterPro"/>
</dbReference>
<keyword evidence="4" id="KW-0234">DNA repair</keyword>
<gene>
    <name evidence="6" type="ORF">Malapachy_3223</name>
</gene>
<dbReference type="Proteomes" id="UP000037751">
    <property type="component" value="Unassembled WGS sequence"/>
</dbReference>
<dbReference type="OrthoDB" id="337581at2759"/>
<keyword evidence="3" id="KW-0227">DNA damage</keyword>
<dbReference type="InterPro" id="IPR003021">
    <property type="entry name" value="Rad1_Rec1_Rad17"/>
</dbReference>
<dbReference type="Gene3D" id="3.70.10.10">
    <property type="match status" value="1"/>
</dbReference>
<dbReference type="STRING" id="77020.A0A0M8MNN1"/>
<protein>
    <submittedName>
        <fullName evidence="6">Cell cycle checkpoint protein rad1</fullName>
    </submittedName>
</protein>
<dbReference type="PANTHER" id="PTHR10870:SF0">
    <property type="entry name" value="CELL CYCLE CHECKPOINT PROTEIN RAD1"/>
    <property type="match status" value="1"/>
</dbReference>
<evidence type="ECO:0000256" key="5">
    <source>
        <dbReference type="ARBA" id="ARBA00023242"/>
    </source>
</evidence>
<proteinExistence type="inferred from homology"/>
<reference evidence="6 7" key="1">
    <citation type="submission" date="2015-07" db="EMBL/GenBank/DDBJ databases">
        <title>Draft Genome Sequence of Malassezia furfur CBS1878 and Malassezia pachydermatis CBS1879.</title>
        <authorList>
            <person name="Triana S."/>
            <person name="Ohm R."/>
            <person name="Gonzalez A."/>
            <person name="DeCock H."/>
            <person name="Restrepo S."/>
            <person name="Celis A."/>
        </authorList>
    </citation>
    <scope>NUCLEOTIDE SEQUENCE [LARGE SCALE GENOMIC DNA]</scope>
    <source>
        <strain evidence="6 7">CBS 1879</strain>
    </source>
</reference>
<dbReference type="Pfam" id="PF02144">
    <property type="entry name" value="Rad1"/>
    <property type="match status" value="1"/>
</dbReference>
<accession>A0A0M8MNN1</accession>
<dbReference type="PANTHER" id="PTHR10870">
    <property type="entry name" value="CELL CYCLE CHECKPOINT PROTEIN RAD1"/>
    <property type="match status" value="1"/>
</dbReference>